<reference evidence="2" key="1">
    <citation type="submission" date="2017-07" db="EMBL/GenBank/DDBJ databases">
        <title>Taro Niue Genome Assembly and Annotation.</title>
        <authorList>
            <person name="Atibalentja N."/>
            <person name="Keating K."/>
            <person name="Fields C.J."/>
        </authorList>
    </citation>
    <scope>NUCLEOTIDE SEQUENCE</scope>
    <source>
        <strain evidence="2">Niue_2</strain>
        <tissue evidence="2">Leaf</tissue>
    </source>
</reference>
<feature type="transmembrane region" description="Helical" evidence="1">
    <location>
        <begin position="165"/>
        <end position="186"/>
    </location>
</feature>
<keyword evidence="3" id="KW-1185">Reference proteome</keyword>
<dbReference type="AlphaFoldDB" id="A0A843VYE1"/>
<keyword evidence="1" id="KW-0812">Transmembrane</keyword>
<dbReference type="Proteomes" id="UP000652761">
    <property type="component" value="Unassembled WGS sequence"/>
</dbReference>
<evidence type="ECO:0000313" key="3">
    <source>
        <dbReference type="Proteomes" id="UP000652761"/>
    </source>
</evidence>
<gene>
    <name evidence="2" type="ORF">Taro_034688</name>
</gene>
<evidence type="ECO:0000256" key="1">
    <source>
        <dbReference type="SAM" id="Phobius"/>
    </source>
</evidence>
<sequence>MASLPFLNPHGISLSLSVSSPTVKEEVEAEDNEGWNDPPPGLSFLARRQARLRTPFLLPPPLSAKGLWDETVVVRSRRIQVKISSRGEVKDTFFLCSFQILFPWIRRRRLGGLEMASRRPSYLDFIHAVSYNHFAKDNGVDYKFTTTVRNGYHLIFQGWHFEKYWVIYLFLLYLLSLAHLHVPFIFPPFLSLTMWFLC</sequence>
<protein>
    <submittedName>
        <fullName evidence="2">Uncharacterized protein</fullName>
    </submittedName>
</protein>
<evidence type="ECO:0000313" key="2">
    <source>
        <dbReference type="EMBL" id="MQM01929.1"/>
    </source>
</evidence>
<name>A0A843VYE1_COLES</name>
<proteinExistence type="predicted"/>
<organism evidence="2 3">
    <name type="scientific">Colocasia esculenta</name>
    <name type="common">Wild taro</name>
    <name type="synonym">Arum esculentum</name>
    <dbReference type="NCBI Taxonomy" id="4460"/>
    <lineage>
        <taxon>Eukaryota</taxon>
        <taxon>Viridiplantae</taxon>
        <taxon>Streptophyta</taxon>
        <taxon>Embryophyta</taxon>
        <taxon>Tracheophyta</taxon>
        <taxon>Spermatophyta</taxon>
        <taxon>Magnoliopsida</taxon>
        <taxon>Liliopsida</taxon>
        <taxon>Araceae</taxon>
        <taxon>Aroideae</taxon>
        <taxon>Colocasieae</taxon>
        <taxon>Colocasia</taxon>
    </lineage>
</organism>
<keyword evidence="1" id="KW-0472">Membrane</keyword>
<comment type="caution">
    <text evidence="2">The sequence shown here is derived from an EMBL/GenBank/DDBJ whole genome shotgun (WGS) entry which is preliminary data.</text>
</comment>
<dbReference type="EMBL" id="NMUH01002759">
    <property type="protein sequence ID" value="MQM01929.1"/>
    <property type="molecule type" value="Genomic_DNA"/>
</dbReference>
<accession>A0A843VYE1</accession>
<keyword evidence="1" id="KW-1133">Transmembrane helix</keyword>